<name>A0A6N6RLT5_9FLAO</name>
<dbReference type="GO" id="GO:0016757">
    <property type="term" value="F:glycosyltransferase activity"/>
    <property type="evidence" value="ECO:0007669"/>
    <property type="project" value="UniProtKB-KW"/>
</dbReference>
<proteinExistence type="inferred from homology"/>
<evidence type="ECO:0000256" key="2">
    <source>
        <dbReference type="ARBA" id="ARBA00022676"/>
    </source>
</evidence>
<accession>A0A6N6RLT5</accession>
<dbReference type="RefSeq" id="WP_151666117.1">
    <property type="nucleotide sequence ID" value="NZ_WBVO01000001.1"/>
</dbReference>
<organism evidence="5 6">
    <name type="scientific">Phaeocystidibacter luteus</name>
    <dbReference type="NCBI Taxonomy" id="911197"/>
    <lineage>
        <taxon>Bacteria</taxon>
        <taxon>Pseudomonadati</taxon>
        <taxon>Bacteroidota</taxon>
        <taxon>Flavobacteriia</taxon>
        <taxon>Flavobacteriales</taxon>
        <taxon>Phaeocystidibacteraceae</taxon>
        <taxon>Phaeocystidibacter</taxon>
    </lineage>
</organism>
<keyword evidence="2" id="KW-0328">Glycosyltransferase</keyword>
<reference evidence="5 6" key="1">
    <citation type="submission" date="2019-09" db="EMBL/GenBank/DDBJ databases">
        <title>Genomes of family Cryomorphaceae.</title>
        <authorList>
            <person name="Bowman J.P."/>
        </authorList>
    </citation>
    <scope>NUCLEOTIDE SEQUENCE [LARGE SCALE GENOMIC DNA]</scope>
    <source>
        <strain evidence="5 6">LMG 25704</strain>
    </source>
</reference>
<dbReference type="InterPro" id="IPR001173">
    <property type="entry name" value="Glyco_trans_2-like"/>
</dbReference>
<dbReference type="Gene3D" id="3.90.550.10">
    <property type="entry name" value="Spore Coat Polysaccharide Biosynthesis Protein SpsA, Chain A"/>
    <property type="match status" value="1"/>
</dbReference>
<dbReference type="PANTHER" id="PTHR43685:SF5">
    <property type="entry name" value="GLYCOSYLTRANSFERASE EPSE-RELATED"/>
    <property type="match status" value="1"/>
</dbReference>
<evidence type="ECO:0000256" key="1">
    <source>
        <dbReference type="ARBA" id="ARBA00006739"/>
    </source>
</evidence>
<dbReference type="Proteomes" id="UP000468650">
    <property type="component" value="Unassembled WGS sequence"/>
</dbReference>
<dbReference type="InterPro" id="IPR050834">
    <property type="entry name" value="Glycosyltransf_2"/>
</dbReference>
<dbReference type="AlphaFoldDB" id="A0A6N6RLT5"/>
<evidence type="ECO:0000256" key="3">
    <source>
        <dbReference type="ARBA" id="ARBA00022679"/>
    </source>
</evidence>
<evidence type="ECO:0000313" key="6">
    <source>
        <dbReference type="Proteomes" id="UP000468650"/>
    </source>
</evidence>
<dbReference type="EMBL" id="WBVO01000001">
    <property type="protein sequence ID" value="KAB2814539.1"/>
    <property type="molecule type" value="Genomic_DNA"/>
</dbReference>
<keyword evidence="6" id="KW-1185">Reference proteome</keyword>
<comment type="caution">
    <text evidence="5">The sequence shown here is derived from an EMBL/GenBank/DDBJ whole genome shotgun (WGS) entry which is preliminary data.</text>
</comment>
<feature type="domain" description="Glycosyltransferase 2-like" evidence="4">
    <location>
        <begin position="5"/>
        <end position="170"/>
    </location>
</feature>
<dbReference type="InterPro" id="IPR029044">
    <property type="entry name" value="Nucleotide-diphossugar_trans"/>
</dbReference>
<evidence type="ECO:0000313" key="5">
    <source>
        <dbReference type="EMBL" id="KAB2814539.1"/>
    </source>
</evidence>
<sequence length="329" mass="37946">MPRVSVLMCAYNAFPYITEAVESVLASSYVDFQFVIVNDGSTDDTTAYLRSLADSRIHLIENDRNMGIARAANVGLMHCSGEYIVRFDADDIMHPHRIERSVAFLNDHPTVGVVASKVELSEASFQQEGYQLYVDWTNNLITNEAMYSSRYRDSPIVNPSACFRFSLIEKFGNYKTDVPEDYEFWMRLWSNDVEFHKLEEVLLNWRDHSRRLTRNHKDYDDASFLKVKLEYFAAEWKKVGNGRSLFHWGKNKNAARWQAGLHSYGIESKAFIDFEDGTWKGIPVHRIQSALAEINAFFLVHVRDRKGGKLIRKALEGAGFEEGVDFYFT</sequence>
<protein>
    <submittedName>
        <fullName evidence="5">Glycosyltransferase family 2 protein</fullName>
    </submittedName>
</protein>
<dbReference type="Pfam" id="PF00535">
    <property type="entry name" value="Glycos_transf_2"/>
    <property type="match status" value="1"/>
</dbReference>
<keyword evidence="3 5" id="KW-0808">Transferase</keyword>
<comment type="similarity">
    <text evidence="1">Belongs to the glycosyltransferase 2 family.</text>
</comment>
<evidence type="ECO:0000259" key="4">
    <source>
        <dbReference type="Pfam" id="PF00535"/>
    </source>
</evidence>
<dbReference type="CDD" id="cd00761">
    <property type="entry name" value="Glyco_tranf_GTA_type"/>
    <property type="match status" value="1"/>
</dbReference>
<dbReference type="SUPFAM" id="SSF53448">
    <property type="entry name" value="Nucleotide-diphospho-sugar transferases"/>
    <property type="match status" value="1"/>
</dbReference>
<dbReference type="PANTHER" id="PTHR43685">
    <property type="entry name" value="GLYCOSYLTRANSFERASE"/>
    <property type="match status" value="1"/>
</dbReference>
<gene>
    <name evidence="5" type="ORF">F8C67_02020</name>
</gene>
<dbReference type="OrthoDB" id="597270at2"/>